<proteinExistence type="predicted"/>
<keyword evidence="1" id="KW-1133">Transmembrane helix</keyword>
<name>A0ABN8RPG3_9CNID</name>
<comment type="caution">
    <text evidence="2">The sequence shown here is derived from an EMBL/GenBank/DDBJ whole genome shotgun (WGS) entry which is preliminary data.</text>
</comment>
<feature type="transmembrane region" description="Helical" evidence="1">
    <location>
        <begin position="291"/>
        <end position="313"/>
    </location>
</feature>
<keyword evidence="3" id="KW-1185">Reference proteome</keyword>
<reference evidence="2 3" key="1">
    <citation type="submission" date="2022-05" db="EMBL/GenBank/DDBJ databases">
        <authorList>
            <consortium name="Genoscope - CEA"/>
            <person name="William W."/>
        </authorList>
    </citation>
    <scope>NUCLEOTIDE SEQUENCE [LARGE SCALE GENOMIC DNA]</scope>
</reference>
<keyword evidence="1" id="KW-0472">Membrane</keyword>
<dbReference type="EMBL" id="CALNXK010000280">
    <property type="protein sequence ID" value="CAH3180629.1"/>
    <property type="molecule type" value="Genomic_DNA"/>
</dbReference>
<evidence type="ECO:0000256" key="1">
    <source>
        <dbReference type="SAM" id="Phobius"/>
    </source>
</evidence>
<accession>A0ABN8RPG3</accession>
<evidence type="ECO:0000313" key="2">
    <source>
        <dbReference type="EMBL" id="CAH3180629.1"/>
    </source>
</evidence>
<keyword evidence="1" id="KW-0812">Transmembrane</keyword>
<protein>
    <submittedName>
        <fullName evidence="2">Uncharacterized protein</fullName>
    </submittedName>
</protein>
<gene>
    <name evidence="2" type="ORF">PLOB_00023760</name>
</gene>
<evidence type="ECO:0000313" key="3">
    <source>
        <dbReference type="Proteomes" id="UP001159405"/>
    </source>
</evidence>
<dbReference type="Proteomes" id="UP001159405">
    <property type="component" value="Unassembled WGS sequence"/>
</dbReference>
<organism evidence="2 3">
    <name type="scientific">Porites lobata</name>
    <dbReference type="NCBI Taxonomy" id="104759"/>
    <lineage>
        <taxon>Eukaryota</taxon>
        <taxon>Metazoa</taxon>
        <taxon>Cnidaria</taxon>
        <taxon>Anthozoa</taxon>
        <taxon>Hexacorallia</taxon>
        <taxon>Scleractinia</taxon>
        <taxon>Fungiina</taxon>
        <taxon>Poritidae</taxon>
        <taxon>Porites</taxon>
    </lineage>
</organism>
<sequence>MYFVLEVKRGVQNAELLQGRVINLGILCHEFGGHQYHGCIQIKLKGKLTCPVMVPNLQPPSSAMPKNTSTRAASTSLKMGLTTSIIVSASSTGSISSKPISTTSIIASANSTGIHPTSTVFRPTLMATQTFPNPSQTILVARHTVTRSTTLQSSLVSANTAESVSSKIIHTTTIIASPTWTVIRSTSIVIRPPTIPTRVFSSPSQTRLKLSFTRSIVSLPSANHATPKVNRPSSIDTRITSSTLQTSFKFLIITRSRVLHQSTFVLPSNVHLRPSPNMEGDTKGRSSSVGFITGISISIFLAVVMIGIIGLIFHLRCYTGKWYNEQKDHQKTVMMSVHRNLAFREDDENEYNSLTIRANGMQRYASIYSRPRSPAACEDIGESHIYETIDDPEEENVRSSKEPVPEKEISLERFEKPVISNLKAECDVFYQLHQKDVQSSLHDGAISSGGTDPRKGT</sequence>